<reference evidence="12 13" key="1">
    <citation type="submission" date="2018-06" db="EMBL/GenBank/DDBJ databases">
        <title>Genomic Encyclopedia of Type Strains, Phase III (KMG-III): the genomes of soil and plant-associated and newly described type strains.</title>
        <authorList>
            <person name="Whitman W."/>
        </authorList>
    </citation>
    <scope>NUCLEOTIDE SEQUENCE [LARGE SCALE GENOMIC DNA]</scope>
    <source>
        <strain evidence="12 13">JA737</strain>
    </source>
</reference>
<evidence type="ECO:0000256" key="7">
    <source>
        <dbReference type="ARBA" id="ARBA00022840"/>
    </source>
</evidence>
<dbReference type="SUPFAM" id="SSF52540">
    <property type="entry name" value="P-loop containing nucleoside triphosphate hydrolases"/>
    <property type="match status" value="1"/>
</dbReference>
<dbReference type="GO" id="GO:0016887">
    <property type="term" value="F:ATP hydrolysis activity"/>
    <property type="evidence" value="ECO:0007669"/>
    <property type="project" value="InterPro"/>
</dbReference>
<dbReference type="Proteomes" id="UP000247727">
    <property type="component" value="Unassembled WGS sequence"/>
</dbReference>
<evidence type="ECO:0000256" key="10">
    <source>
        <dbReference type="ARBA" id="ARBA00023136"/>
    </source>
</evidence>
<dbReference type="PANTHER" id="PTHR42771:SF2">
    <property type="entry name" value="IRON(3+)-HYDROXAMATE IMPORT ATP-BINDING PROTEIN FHUC"/>
    <property type="match status" value="1"/>
</dbReference>
<protein>
    <submittedName>
        <fullName evidence="12">Iron complex transport system ATP-binding protein</fullName>
    </submittedName>
</protein>
<dbReference type="CDD" id="cd03214">
    <property type="entry name" value="ABC_Iron-Siderophores_B12_Hemin"/>
    <property type="match status" value="1"/>
</dbReference>
<dbReference type="InterPro" id="IPR003593">
    <property type="entry name" value="AAA+_ATPase"/>
</dbReference>
<keyword evidence="3" id="KW-0813">Transport</keyword>
<name>A0A318U0S8_9RHOB</name>
<dbReference type="FunFam" id="3.40.50.300:FF:000134">
    <property type="entry name" value="Iron-enterobactin ABC transporter ATP-binding protein"/>
    <property type="match status" value="1"/>
</dbReference>
<evidence type="ECO:0000256" key="9">
    <source>
        <dbReference type="ARBA" id="ARBA00023065"/>
    </source>
</evidence>
<evidence type="ECO:0000259" key="11">
    <source>
        <dbReference type="PROSITE" id="PS50893"/>
    </source>
</evidence>
<accession>A0A318U0S8</accession>
<keyword evidence="7 12" id="KW-0067">ATP-binding</keyword>
<keyword evidence="10" id="KW-0472">Membrane</keyword>
<keyword evidence="6" id="KW-0547">Nucleotide-binding</keyword>
<keyword evidence="5" id="KW-0410">Iron transport</keyword>
<comment type="similarity">
    <text evidence="2">Belongs to the ABC transporter superfamily.</text>
</comment>
<evidence type="ECO:0000313" key="13">
    <source>
        <dbReference type="Proteomes" id="UP000247727"/>
    </source>
</evidence>
<keyword evidence="13" id="KW-1185">Reference proteome</keyword>
<evidence type="ECO:0000256" key="3">
    <source>
        <dbReference type="ARBA" id="ARBA00022448"/>
    </source>
</evidence>
<dbReference type="RefSeq" id="WP_110805055.1">
    <property type="nucleotide sequence ID" value="NZ_QJTK01000004.1"/>
</dbReference>
<organism evidence="12 13">
    <name type="scientific">Rhodobacter viridis</name>
    <dbReference type="NCBI Taxonomy" id="1054202"/>
    <lineage>
        <taxon>Bacteria</taxon>
        <taxon>Pseudomonadati</taxon>
        <taxon>Pseudomonadota</taxon>
        <taxon>Alphaproteobacteria</taxon>
        <taxon>Rhodobacterales</taxon>
        <taxon>Rhodobacter group</taxon>
        <taxon>Rhodobacter</taxon>
    </lineage>
</organism>
<dbReference type="GO" id="GO:0005524">
    <property type="term" value="F:ATP binding"/>
    <property type="evidence" value="ECO:0007669"/>
    <property type="project" value="UniProtKB-KW"/>
</dbReference>
<comment type="subcellular location">
    <subcellularLocation>
        <location evidence="1">Cell membrane</location>
        <topology evidence="1">Peripheral membrane protein</topology>
    </subcellularLocation>
</comment>
<dbReference type="SMART" id="SM00382">
    <property type="entry name" value="AAA"/>
    <property type="match status" value="1"/>
</dbReference>
<evidence type="ECO:0000313" key="12">
    <source>
        <dbReference type="EMBL" id="PYF10541.1"/>
    </source>
</evidence>
<dbReference type="EMBL" id="QJTK01000004">
    <property type="protein sequence ID" value="PYF10541.1"/>
    <property type="molecule type" value="Genomic_DNA"/>
</dbReference>
<dbReference type="InterPro" id="IPR051535">
    <property type="entry name" value="Siderophore_ABC-ATPase"/>
</dbReference>
<proteinExistence type="inferred from homology"/>
<dbReference type="InterPro" id="IPR027417">
    <property type="entry name" value="P-loop_NTPase"/>
</dbReference>
<evidence type="ECO:0000256" key="6">
    <source>
        <dbReference type="ARBA" id="ARBA00022741"/>
    </source>
</evidence>
<evidence type="ECO:0000256" key="5">
    <source>
        <dbReference type="ARBA" id="ARBA00022496"/>
    </source>
</evidence>
<comment type="caution">
    <text evidence="12">The sequence shown here is derived from an EMBL/GenBank/DDBJ whole genome shotgun (WGS) entry which is preliminary data.</text>
</comment>
<evidence type="ECO:0000256" key="2">
    <source>
        <dbReference type="ARBA" id="ARBA00005417"/>
    </source>
</evidence>
<evidence type="ECO:0000256" key="1">
    <source>
        <dbReference type="ARBA" id="ARBA00004202"/>
    </source>
</evidence>
<dbReference type="OrthoDB" id="9805601at2"/>
<keyword evidence="8" id="KW-0408">Iron</keyword>
<keyword evidence="9" id="KW-0406">Ion transport</keyword>
<sequence>MTLFTLEAVTLEVPGRRLIARLDLILHPGCVTALIGRNGSGKSTLLRLLSGQTRPTSGQITHLGRPLTAWPARDLARALAYLPQVTPPAEGMRLAELVTLGRYPWRGALGRLRPEDHAAIAMAIARCGLAGLEERLVDTLSGGERQRGWIAMMLAQGARTLLLDEPISALDIAHQVEVLGLVQRMCRETGLSAVIVLHDVNMAARFCDRVVALVSGQRVLEGPIADLMTPAALARVYDLPMNVTTHAGHTFALPA</sequence>
<dbReference type="PROSITE" id="PS50893">
    <property type="entry name" value="ABC_TRANSPORTER_2"/>
    <property type="match status" value="1"/>
</dbReference>
<dbReference type="GO" id="GO:0005886">
    <property type="term" value="C:plasma membrane"/>
    <property type="evidence" value="ECO:0007669"/>
    <property type="project" value="UniProtKB-SubCell"/>
</dbReference>
<evidence type="ECO:0000256" key="8">
    <source>
        <dbReference type="ARBA" id="ARBA00023004"/>
    </source>
</evidence>
<evidence type="ECO:0000256" key="4">
    <source>
        <dbReference type="ARBA" id="ARBA00022475"/>
    </source>
</evidence>
<dbReference type="InterPro" id="IPR003439">
    <property type="entry name" value="ABC_transporter-like_ATP-bd"/>
</dbReference>
<dbReference type="Pfam" id="PF00005">
    <property type="entry name" value="ABC_tran"/>
    <property type="match status" value="1"/>
</dbReference>
<dbReference type="GO" id="GO:0006826">
    <property type="term" value="P:iron ion transport"/>
    <property type="evidence" value="ECO:0007669"/>
    <property type="project" value="UniProtKB-KW"/>
</dbReference>
<dbReference type="AlphaFoldDB" id="A0A318U0S8"/>
<dbReference type="PANTHER" id="PTHR42771">
    <property type="entry name" value="IRON(3+)-HYDROXAMATE IMPORT ATP-BINDING PROTEIN FHUC"/>
    <property type="match status" value="1"/>
</dbReference>
<gene>
    <name evidence="12" type="ORF">C8J30_10419</name>
</gene>
<keyword evidence="4" id="KW-1003">Cell membrane</keyword>
<dbReference type="Gene3D" id="3.40.50.300">
    <property type="entry name" value="P-loop containing nucleotide triphosphate hydrolases"/>
    <property type="match status" value="1"/>
</dbReference>
<feature type="domain" description="ABC transporter" evidence="11">
    <location>
        <begin position="4"/>
        <end position="240"/>
    </location>
</feature>